<keyword evidence="4" id="KW-0805">Transcription regulation</keyword>
<gene>
    <name evidence="10" type="ORF">CAAN4_A00914</name>
</gene>
<feature type="region of interest" description="Disordered" evidence="8">
    <location>
        <begin position="1"/>
        <end position="54"/>
    </location>
</feature>
<evidence type="ECO:0000313" key="10">
    <source>
        <dbReference type="EMBL" id="CAK7891977.1"/>
    </source>
</evidence>
<evidence type="ECO:0000256" key="5">
    <source>
        <dbReference type="ARBA" id="ARBA00023163"/>
    </source>
</evidence>
<feature type="compositionally biased region" description="Acidic residues" evidence="8">
    <location>
        <begin position="563"/>
        <end position="577"/>
    </location>
</feature>
<keyword evidence="5" id="KW-0804">Transcription</keyword>
<feature type="compositionally biased region" description="Acidic residues" evidence="8">
    <location>
        <begin position="766"/>
        <end position="783"/>
    </location>
</feature>
<reference evidence="10 11" key="1">
    <citation type="submission" date="2024-01" db="EMBL/GenBank/DDBJ databases">
        <authorList>
            <consortium name="Genoscope - CEA"/>
            <person name="William W."/>
        </authorList>
    </citation>
    <scope>NUCLEOTIDE SEQUENCE [LARGE SCALE GENOMIC DNA]</scope>
    <source>
        <strain evidence="10 11">29B2s-10</strain>
    </source>
</reference>
<feature type="compositionally biased region" description="Low complexity" evidence="8">
    <location>
        <begin position="136"/>
        <end position="161"/>
    </location>
</feature>
<accession>A0ABP0E7U5</accession>
<evidence type="ECO:0000256" key="7">
    <source>
        <dbReference type="SAM" id="Coils"/>
    </source>
</evidence>
<dbReference type="EMBL" id="OZ004253">
    <property type="protein sequence ID" value="CAK7891977.1"/>
    <property type="molecule type" value="Genomic_DNA"/>
</dbReference>
<evidence type="ECO:0000256" key="6">
    <source>
        <dbReference type="ARBA" id="ARBA00023242"/>
    </source>
</evidence>
<feature type="region of interest" description="Disordered" evidence="8">
    <location>
        <begin position="85"/>
        <end position="246"/>
    </location>
</feature>
<sequence>MDTGGNGPGLPADTTKDSSRLISQDETSLNETPRVEVNKTDDIKKEDISEEKNIGAEVKLPEVIEIDDETENVVKSSSDVVVKKEGVTNETQNVVMTEKAKDSQQGQVNVDNSKESSAPPVGTVPDNSMGGRTGLPVSVGSASNSASISPPGGPNSGTTTIQTDGPVSVKSGIPAGDLTSRPTIDPKSGPAGGASTSVPISVSTTGPTIGSNIPENVPANGPATAQTSASINPQSSAPTHIPTNIPTNIPTGTNSSIKIENTPSHIPNTFTTTSATTGPSYMSQYGPTRTNTSIAPSMMTGSMTPGFSSQMTSTPTMPPIVVPSVPYIPFKERRLSNATQNLLNKPVPSLDQTSPIELLLFKIVVIIFQKKGFECTEDFLLQVADLTSTYFHDLIKLMHKYTEMQRRRKPSKSDIELVLKMKRISPESLFKEYTKSKSFDGKQEISKLEDEAKVTHESHDVNDYSDPSVRFFFSNEHYDITELVPKQSHRPNYIPVYLPDLPPDYTYQKTPKYMERLTDLKEMRLKLIEETRLTEKSLYNLIDDDESKWKKNFERELSHGAREEDEEDGDSGDEESIMSDVGKVETPMETDPSGIENKDESKKEDKVEETQVKKEVGEGEGEGKIEGEVATEKSNEGNVKSTPIPIVKFDIEAYAKKRLLLKQKKEQELIAKAKLREENVFIQAENYFSPYAKEQITPEIENKYRGILSEEFKSVILSVRSAEKKKRRKIEKIMKAKKERELELEKQNALEEVEFGFNFGKMSHSDEDDDDDDSEKEMVDFPEFDFPTIGDAPSSKESTKEPIESEKLSEDGNSEVPSTTQATPVAEVEAEGDDDEDDDDMFDDVAFEEGELEQEMSKETTGVEGSVEIDSAQTTQTPAPIEDASSDEDDFEDV</sequence>
<evidence type="ECO:0000256" key="4">
    <source>
        <dbReference type="ARBA" id="ARBA00023015"/>
    </source>
</evidence>
<dbReference type="PANTHER" id="PTHR46469">
    <property type="entry name" value="TRANSCRIPTION INITIATION FACTOR TFIID SUBUNIT 8"/>
    <property type="match status" value="1"/>
</dbReference>
<feature type="compositionally biased region" description="Polar residues" evidence="8">
    <location>
        <begin position="194"/>
        <end position="214"/>
    </location>
</feature>
<keyword evidence="11" id="KW-1185">Reference proteome</keyword>
<feature type="compositionally biased region" description="Basic and acidic residues" evidence="8">
    <location>
        <begin position="797"/>
        <end position="810"/>
    </location>
</feature>
<organism evidence="10 11">
    <name type="scientific">[Candida] anglica</name>
    <dbReference type="NCBI Taxonomy" id="148631"/>
    <lineage>
        <taxon>Eukaryota</taxon>
        <taxon>Fungi</taxon>
        <taxon>Dikarya</taxon>
        <taxon>Ascomycota</taxon>
        <taxon>Saccharomycotina</taxon>
        <taxon>Pichiomycetes</taxon>
        <taxon>Debaryomycetaceae</taxon>
        <taxon>Kurtzmaniella</taxon>
    </lineage>
</organism>
<evidence type="ECO:0000256" key="3">
    <source>
        <dbReference type="ARBA" id="ARBA00017307"/>
    </source>
</evidence>
<comment type="subcellular location">
    <subcellularLocation>
        <location evidence="1">Nucleus</location>
    </subcellularLocation>
</comment>
<comment type="similarity">
    <text evidence="2">Belongs to the TAF8 family.</text>
</comment>
<keyword evidence="7" id="KW-0175">Coiled coil</keyword>
<feature type="coiled-coil region" evidence="7">
    <location>
        <begin position="719"/>
        <end position="747"/>
    </location>
</feature>
<feature type="compositionally biased region" description="Polar residues" evidence="8">
    <location>
        <begin position="223"/>
        <end position="237"/>
    </location>
</feature>
<evidence type="ECO:0000313" key="11">
    <source>
        <dbReference type="Proteomes" id="UP001497600"/>
    </source>
</evidence>
<feature type="compositionally biased region" description="Acidic residues" evidence="8">
    <location>
        <begin position="884"/>
        <end position="894"/>
    </location>
</feature>
<feature type="compositionally biased region" description="Polar residues" evidence="8">
    <location>
        <begin position="20"/>
        <end position="31"/>
    </location>
</feature>
<evidence type="ECO:0000259" key="9">
    <source>
        <dbReference type="Pfam" id="PF10406"/>
    </source>
</evidence>
<feature type="compositionally biased region" description="Basic and acidic residues" evidence="8">
    <location>
        <begin position="33"/>
        <end position="54"/>
    </location>
</feature>
<feature type="region of interest" description="Disordered" evidence="8">
    <location>
        <begin position="757"/>
        <end position="894"/>
    </location>
</feature>
<evidence type="ECO:0000256" key="8">
    <source>
        <dbReference type="SAM" id="MobiDB-lite"/>
    </source>
</evidence>
<dbReference type="CDD" id="cd08049">
    <property type="entry name" value="TAF8"/>
    <property type="match status" value="1"/>
</dbReference>
<dbReference type="Pfam" id="PF10406">
    <property type="entry name" value="TAF8_C"/>
    <property type="match status" value="1"/>
</dbReference>
<name>A0ABP0E7U5_9ASCO</name>
<evidence type="ECO:0000256" key="2">
    <source>
        <dbReference type="ARBA" id="ARBA00008767"/>
    </source>
</evidence>
<feature type="domain" description="Transcription factor TFIID subunit 8 C-terminal" evidence="9">
    <location>
        <begin position="493"/>
        <end position="541"/>
    </location>
</feature>
<feature type="compositionally biased region" description="Acidic residues" evidence="8">
    <location>
        <begin position="828"/>
        <end position="854"/>
    </location>
</feature>
<dbReference type="InterPro" id="IPR019473">
    <property type="entry name" value="TFIID_su8_C"/>
</dbReference>
<keyword evidence="6" id="KW-0539">Nucleus</keyword>
<feature type="compositionally biased region" description="Basic and acidic residues" evidence="8">
    <location>
        <begin position="596"/>
        <end position="635"/>
    </location>
</feature>
<dbReference type="CDD" id="cd00076">
    <property type="entry name" value="HFD_SF"/>
    <property type="match status" value="1"/>
</dbReference>
<feature type="region of interest" description="Disordered" evidence="8">
    <location>
        <begin position="557"/>
        <end position="641"/>
    </location>
</feature>
<feature type="region of interest" description="Disordered" evidence="8">
    <location>
        <begin position="260"/>
        <end position="281"/>
    </location>
</feature>
<proteinExistence type="inferred from homology"/>
<dbReference type="PANTHER" id="PTHR46469:SF1">
    <property type="entry name" value="TRANSCRIPTION INITIATION FACTOR TFIID SUBUNIT 8"/>
    <property type="match status" value="1"/>
</dbReference>
<dbReference type="InterPro" id="IPR037818">
    <property type="entry name" value="TAF8"/>
</dbReference>
<protein>
    <recommendedName>
        <fullName evidence="3">Transcription initiation factor TFIID subunit 8</fullName>
    </recommendedName>
</protein>
<evidence type="ECO:0000256" key="1">
    <source>
        <dbReference type="ARBA" id="ARBA00004123"/>
    </source>
</evidence>
<dbReference type="Proteomes" id="UP001497600">
    <property type="component" value="Chromosome A"/>
</dbReference>